<dbReference type="SMART" id="SM00388">
    <property type="entry name" value="HisKA"/>
    <property type="match status" value="1"/>
</dbReference>
<dbReference type="Gene3D" id="1.10.287.130">
    <property type="match status" value="1"/>
</dbReference>
<dbReference type="CDD" id="cd00156">
    <property type="entry name" value="REC"/>
    <property type="match status" value="1"/>
</dbReference>
<feature type="domain" description="Response regulatory" evidence="7">
    <location>
        <begin position="1069"/>
        <end position="1151"/>
    </location>
</feature>
<protein>
    <recommendedName>
        <fullName evidence="2">histidine kinase</fullName>
        <ecNumber evidence="2">2.7.13.3</ecNumber>
    </recommendedName>
</protein>
<evidence type="ECO:0000256" key="3">
    <source>
        <dbReference type="ARBA" id="ARBA00022553"/>
    </source>
</evidence>
<dbReference type="Gene3D" id="2.130.10.10">
    <property type="entry name" value="YVTN repeat-like/Quinoprotein amine dehydrogenase"/>
    <property type="match status" value="3"/>
</dbReference>
<accession>A0A8E6EWF2</accession>
<evidence type="ECO:0000313" key="8">
    <source>
        <dbReference type="EMBL" id="QVL33925.1"/>
    </source>
</evidence>
<dbReference type="InterPro" id="IPR011123">
    <property type="entry name" value="Y_Y_Y"/>
</dbReference>
<dbReference type="InterPro" id="IPR015943">
    <property type="entry name" value="WD40/YVTN_repeat-like_dom_sf"/>
</dbReference>
<dbReference type="PROSITE" id="PS50109">
    <property type="entry name" value="HIS_KIN"/>
    <property type="match status" value="1"/>
</dbReference>
<gene>
    <name evidence="8" type="ORF">KIH39_08465</name>
</gene>
<sequence>MSMIVLHSNWSVRSIAANSMILLVWLFCPQLLYALDPKLSPQQYYSRIWRIENGLPHNLVHCLEQTVDGFLWCGTENGLARFDGTHFKIFNSINTSEFRSNSIHSLLEDDQQRLWIATEQGLLRYEAGKFRVVNLEHWSSYSKIFALAKDRMGRIWIGGSAGLSCYFEDHFVNYSISDGLPDLFCRVLCTDKKQDLVWIGTAKGLVSLENGKIQAHRLQNEGSDYILSLSESPSGILWVGTRGGGLCLGKDGKFAFLESPEQLSNLSIRGIREDCDGNCWIGTNKGLLRFYEEKCTAHFPKDSPLGESILSILEDTKGNLWIGTGDGLIRLSVGRCTMVTDLEGLTDSNCWIVYENRQGIIWAGSSTGLSRYSEGQWKSVLLKNGQFLDTVQSIAEDSNGGMWFGTASGLYSYKNGHFENYKISDGFLSNIVLAILPETDGSLLLGTRGGGFGRFKDGKFQSLFKIDSQNAYDARSIIKRTNGDIWIGTNGGGILVEHQGQFTRYTTRDGLSSNIILSLYEDRQERVFVGTQSFGLCEFRQGQWNCYSVADGLLDNTIYQILEEQQYLWMSSSRGIIRLEKNSLARGSRLSALILNRQDGMKIEDCNGGSQPAGCKSQDGRLWFPTSRGLAVVNPATFSNVNVAPKVFIDQLLIDDQKLAYSDKVQIPPSGGNLEINYSCLDLEALDQVQFRYRLIGVDPDWIAAESRRVALYPNLAPGKYEFQVMARRNNGSWPDSNKNIELELEPHFYQTLWFILSTAIGLLTLIFPIHRLWTNRLRLREKYLAKCVEDRSYELHQEVERHIRTSELLVQSQKMEAVGKLAGGVAHDFNNLLTVILGYCALLKHDPNLKAEQRDLIDEVSNAGVRAEELTRQLLAFSRRQILQPKIIDLNAFVLEAKRLLERLIPENIAFRIHLEVMRCFVKIDPTQLHQVIMNLAINARDAMPQGGMLTFLTRRVQPNSIVFDFPEHLKEVQLVEIIVEDTGCGMSPEVKKQIFEPFFTTKEIGKGTGLGLSTVHGIVEQSGGAILVESEPTKGSRFKIYLPWVEATPSDEASNSEFSPSAGHKERILLVEDDVSVRKVARHILQKCGYRVLEAGDGVEALEVASECLEMIHLLITDMVMPNMGGRELVSRLIKHRPSIKVLFFIRLQ</sequence>
<dbReference type="SUPFAM" id="SSF52172">
    <property type="entry name" value="CheY-like"/>
    <property type="match status" value="1"/>
</dbReference>
<dbReference type="InterPro" id="IPR011006">
    <property type="entry name" value="CheY-like_superfamily"/>
</dbReference>
<dbReference type="SUPFAM" id="SSF63829">
    <property type="entry name" value="Calcium-dependent phosphotriesterase"/>
    <property type="match status" value="2"/>
</dbReference>
<dbReference type="Proteomes" id="UP000676194">
    <property type="component" value="Chromosome"/>
</dbReference>
<evidence type="ECO:0000256" key="5">
    <source>
        <dbReference type="SAM" id="Phobius"/>
    </source>
</evidence>
<comment type="catalytic activity">
    <reaction evidence="1">
        <text>ATP + protein L-histidine = ADP + protein N-phospho-L-histidine.</text>
        <dbReference type="EC" id="2.7.13.3"/>
    </reaction>
</comment>
<dbReference type="SMART" id="SM00387">
    <property type="entry name" value="HATPase_c"/>
    <property type="match status" value="1"/>
</dbReference>
<dbReference type="InterPro" id="IPR036890">
    <property type="entry name" value="HATPase_C_sf"/>
</dbReference>
<dbReference type="InterPro" id="IPR004358">
    <property type="entry name" value="Sig_transdc_His_kin-like_C"/>
</dbReference>
<dbReference type="SUPFAM" id="SSF55874">
    <property type="entry name" value="ATPase domain of HSP90 chaperone/DNA topoisomerase II/histidine kinase"/>
    <property type="match status" value="1"/>
</dbReference>
<dbReference type="Pfam" id="PF00512">
    <property type="entry name" value="HisKA"/>
    <property type="match status" value="1"/>
</dbReference>
<dbReference type="Pfam" id="PF00072">
    <property type="entry name" value="Response_reg"/>
    <property type="match status" value="1"/>
</dbReference>
<dbReference type="Pfam" id="PF07495">
    <property type="entry name" value="Y_Y_Y"/>
    <property type="match status" value="1"/>
</dbReference>
<dbReference type="Gene3D" id="3.30.565.10">
    <property type="entry name" value="Histidine kinase-like ATPase, C-terminal domain"/>
    <property type="match status" value="1"/>
</dbReference>
<name>A0A8E6EWF2_9BACT</name>
<dbReference type="PROSITE" id="PS50110">
    <property type="entry name" value="RESPONSE_REGULATORY"/>
    <property type="match status" value="1"/>
</dbReference>
<dbReference type="KEGG" id="tsph:KIH39_08465"/>
<dbReference type="PANTHER" id="PTHR43547">
    <property type="entry name" value="TWO-COMPONENT HISTIDINE KINASE"/>
    <property type="match status" value="1"/>
</dbReference>
<keyword evidence="3 4" id="KW-0597">Phosphoprotein</keyword>
<evidence type="ECO:0000259" key="6">
    <source>
        <dbReference type="PROSITE" id="PS50109"/>
    </source>
</evidence>
<reference evidence="8" key="1">
    <citation type="submission" date="2021-05" db="EMBL/GenBank/DDBJ databases">
        <title>Complete genome sequence of the cellulolytic planctomycete Telmatocola sphagniphila SP2T and characterization of the first cellulase from planctomycetes.</title>
        <authorList>
            <person name="Rakitin A.L."/>
            <person name="Beletsky A.V."/>
            <person name="Naumoff D.G."/>
            <person name="Kulichevskaya I.S."/>
            <person name="Mardanov A.V."/>
            <person name="Ravin N.V."/>
            <person name="Dedysh S.N."/>
        </authorList>
    </citation>
    <scope>NUCLEOTIDE SEQUENCE</scope>
    <source>
        <strain evidence="8">SP2T</strain>
    </source>
</reference>
<evidence type="ECO:0000256" key="4">
    <source>
        <dbReference type="PROSITE-ProRule" id="PRU00169"/>
    </source>
</evidence>
<dbReference type="SUPFAM" id="SSF47384">
    <property type="entry name" value="Homodimeric domain of signal transducing histidine kinase"/>
    <property type="match status" value="1"/>
</dbReference>
<feature type="domain" description="Histidine kinase" evidence="6">
    <location>
        <begin position="825"/>
        <end position="1048"/>
    </location>
</feature>
<dbReference type="InterPro" id="IPR005467">
    <property type="entry name" value="His_kinase_dom"/>
</dbReference>
<dbReference type="InterPro" id="IPR013783">
    <property type="entry name" value="Ig-like_fold"/>
</dbReference>
<dbReference type="Gene3D" id="3.40.50.2300">
    <property type="match status" value="1"/>
</dbReference>
<feature type="transmembrane region" description="Helical" evidence="5">
    <location>
        <begin position="753"/>
        <end position="774"/>
    </location>
</feature>
<dbReference type="Pfam" id="PF07494">
    <property type="entry name" value="Reg_prop"/>
    <property type="match status" value="3"/>
</dbReference>
<evidence type="ECO:0000259" key="7">
    <source>
        <dbReference type="PROSITE" id="PS50110"/>
    </source>
</evidence>
<feature type="modified residue" description="4-aspartylphosphate" evidence="4">
    <location>
        <position position="1120"/>
    </location>
</feature>
<keyword evidence="5" id="KW-0812">Transmembrane</keyword>
<dbReference type="Pfam" id="PF02518">
    <property type="entry name" value="HATPase_c"/>
    <property type="match status" value="1"/>
</dbReference>
<dbReference type="EC" id="2.7.13.3" evidence="2"/>
<dbReference type="InterPro" id="IPR011110">
    <property type="entry name" value="Reg_prop"/>
</dbReference>
<dbReference type="InterPro" id="IPR003594">
    <property type="entry name" value="HATPase_dom"/>
</dbReference>
<keyword evidence="5" id="KW-0472">Membrane</keyword>
<dbReference type="Gene3D" id="2.60.40.10">
    <property type="entry name" value="Immunoglobulins"/>
    <property type="match status" value="1"/>
</dbReference>
<keyword evidence="5" id="KW-1133">Transmembrane helix</keyword>
<organism evidence="8 9">
    <name type="scientific">Telmatocola sphagniphila</name>
    <dbReference type="NCBI Taxonomy" id="1123043"/>
    <lineage>
        <taxon>Bacteria</taxon>
        <taxon>Pseudomonadati</taxon>
        <taxon>Planctomycetota</taxon>
        <taxon>Planctomycetia</taxon>
        <taxon>Gemmatales</taxon>
        <taxon>Gemmataceae</taxon>
    </lineage>
</organism>
<dbReference type="PRINTS" id="PR00344">
    <property type="entry name" value="BCTRLSENSOR"/>
</dbReference>
<dbReference type="GO" id="GO:0000155">
    <property type="term" value="F:phosphorelay sensor kinase activity"/>
    <property type="evidence" value="ECO:0007669"/>
    <property type="project" value="InterPro"/>
</dbReference>
<dbReference type="InterPro" id="IPR036097">
    <property type="entry name" value="HisK_dim/P_sf"/>
</dbReference>
<dbReference type="AlphaFoldDB" id="A0A8E6EWF2"/>
<dbReference type="PANTHER" id="PTHR43547:SF2">
    <property type="entry name" value="HYBRID SIGNAL TRANSDUCTION HISTIDINE KINASE C"/>
    <property type="match status" value="1"/>
</dbReference>
<proteinExistence type="predicted"/>
<dbReference type="InterPro" id="IPR001789">
    <property type="entry name" value="Sig_transdc_resp-reg_receiver"/>
</dbReference>
<dbReference type="InterPro" id="IPR003661">
    <property type="entry name" value="HisK_dim/P_dom"/>
</dbReference>
<evidence type="ECO:0000256" key="1">
    <source>
        <dbReference type="ARBA" id="ARBA00000085"/>
    </source>
</evidence>
<evidence type="ECO:0000256" key="2">
    <source>
        <dbReference type="ARBA" id="ARBA00012438"/>
    </source>
</evidence>
<dbReference type="CDD" id="cd00082">
    <property type="entry name" value="HisKA"/>
    <property type="match status" value="1"/>
</dbReference>
<evidence type="ECO:0000313" key="9">
    <source>
        <dbReference type="Proteomes" id="UP000676194"/>
    </source>
</evidence>
<dbReference type="EMBL" id="CP074694">
    <property type="protein sequence ID" value="QVL33925.1"/>
    <property type="molecule type" value="Genomic_DNA"/>
</dbReference>
<keyword evidence="9" id="KW-1185">Reference proteome</keyword>